<dbReference type="Gene3D" id="2.30.40.10">
    <property type="entry name" value="Urease, subunit C, domain 1"/>
    <property type="match status" value="1"/>
</dbReference>
<dbReference type="STRING" id="1322246.BN4_11190"/>
<name>M1WRQ2_PSEP2</name>
<organism evidence="2 3">
    <name type="scientific">Pseudodesulfovibrio piezophilus (strain DSM 21447 / JCM 15486 / C1TLV30)</name>
    <name type="common">Desulfovibrio piezophilus</name>
    <dbReference type="NCBI Taxonomy" id="1322246"/>
    <lineage>
        <taxon>Bacteria</taxon>
        <taxon>Pseudomonadati</taxon>
        <taxon>Thermodesulfobacteriota</taxon>
        <taxon>Desulfovibrionia</taxon>
        <taxon>Desulfovibrionales</taxon>
        <taxon>Desulfovibrionaceae</taxon>
    </lineage>
</organism>
<dbReference type="Gene3D" id="3.20.20.140">
    <property type="entry name" value="Metal-dependent hydrolases"/>
    <property type="match status" value="1"/>
</dbReference>
<protein>
    <submittedName>
        <fullName evidence="2">N-acyl-D-amino-acid deacylase</fullName>
    </submittedName>
</protein>
<dbReference type="Proteomes" id="UP000011724">
    <property type="component" value="Chromosome"/>
</dbReference>
<reference evidence="3" key="2">
    <citation type="journal article" date="2013" name="Stand. Genomic Sci.">
        <title>Complete genome sequence of Desulfocapsa sulfexigens, a marine deltaproteobacterium specialized in disproportionating inorganic sulfur compounds.</title>
        <authorList>
            <person name="Finster K.W."/>
            <person name="Kjeldsen K.U."/>
            <person name="Kube M."/>
            <person name="Reinhardt R."/>
            <person name="Mussmann M."/>
            <person name="Amann R."/>
            <person name="Schreiber L."/>
        </authorList>
    </citation>
    <scope>NUCLEOTIDE SEQUENCE [LARGE SCALE GENOMIC DNA]</scope>
    <source>
        <strain evidence="3">DSM 10523 / SB164P1</strain>
    </source>
</reference>
<evidence type="ECO:0000313" key="2">
    <source>
        <dbReference type="EMBL" id="CCH48427.1"/>
    </source>
</evidence>
<dbReference type="InterPro" id="IPR011059">
    <property type="entry name" value="Metal-dep_hydrolase_composite"/>
</dbReference>
<dbReference type="OrthoDB" id="9766983at2"/>
<dbReference type="PANTHER" id="PTHR11647:SF1">
    <property type="entry name" value="COLLAPSIN RESPONSE MEDIATOR PROTEIN"/>
    <property type="match status" value="1"/>
</dbReference>
<dbReference type="PATRIC" id="fig|879567.3.peg.1227"/>
<dbReference type="PANTHER" id="PTHR11647">
    <property type="entry name" value="HYDRANTOINASE/DIHYDROPYRIMIDINASE FAMILY MEMBER"/>
    <property type="match status" value="1"/>
</dbReference>
<dbReference type="eggNOG" id="COG3653">
    <property type="taxonomic scope" value="Bacteria"/>
</dbReference>
<dbReference type="KEGG" id="dpi:BN4_11190"/>
<dbReference type="CDD" id="cd01297">
    <property type="entry name" value="D-aminoacylase"/>
    <property type="match status" value="1"/>
</dbReference>
<dbReference type="SUPFAM" id="SSF51556">
    <property type="entry name" value="Metallo-dependent hydrolases"/>
    <property type="match status" value="1"/>
</dbReference>
<dbReference type="BioCyc" id="DPIE1322246:BN4_RS05985-MONOMER"/>
<feature type="domain" description="Amidohydrolase 3" evidence="1">
    <location>
        <begin position="50"/>
        <end position="331"/>
    </location>
</feature>
<dbReference type="AlphaFoldDB" id="M1WRQ2"/>
<dbReference type="GO" id="GO:0016812">
    <property type="term" value="F:hydrolase activity, acting on carbon-nitrogen (but not peptide) bonds, in cyclic amides"/>
    <property type="evidence" value="ECO:0007669"/>
    <property type="project" value="TreeGrafter"/>
</dbReference>
<dbReference type="Pfam" id="PF07969">
    <property type="entry name" value="Amidohydro_3"/>
    <property type="match status" value="2"/>
</dbReference>
<proteinExistence type="predicted"/>
<dbReference type="EMBL" id="FO203427">
    <property type="protein sequence ID" value="CCH48427.1"/>
    <property type="molecule type" value="Genomic_DNA"/>
</dbReference>
<dbReference type="HOGENOM" id="CLU_016107_2_1_7"/>
<sequence length="535" mass="59282">MKKTALINGVIVDGTGGPSFKGDILIEGDRIIALKREGEAHEFRTQADLVIDALGQVVAPGFIDSHSHSDLQILLDPLLKPKLRQGITTEVLGQDGVAMAPLPGPFIDDWRKNIGGLDGDSDEMDWTYETIEGYLDRIRHSGSTSNSTYLVPHGNVRLSVLGFSEKKATGANIKAMCDEVRKGMEAGCVGLSTGLIYIPCAYGSTEELTEMCRVVAEYDGVFVVHQRSEANQILSSMDEIITIGRESGVRVHFSHFKICGKNNWEKIDEVLGKIDRAREEGIAVTFDMYPYTAGSTMLSALLPPWAHVGGTAKMLERLQSEAERHKIKAAILEKNSMWDNFVEFAGFDGIFVTSVVTQKNQFAIGKSLSEIAEIRQVDPLDGLFDLLVAEQNRVGMIDYYGKEEHLEVFCQREEMSVCTDGLLGGKMHPRAYGAFPRVISQFVKTKKILPLEEAVKRMTYNPARNYRLTDRGVVRKNAYADLIIFDPENFKDVGDFMQPDQFPTGLELVMVNGEVAYDGESYYPNGQGSVLLRGE</sequence>
<dbReference type="Gene3D" id="3.30.1490.130">
    <property type="entry name" value="D-aminoacylase. Domain 3"/>
    <property type="match status" value="1"/>
</dbReference>
<evidence type="ECO:0000259" key="1">
    <source>
        <dbReference type="Pfam" id="PF07969"/>
    </source>
</evidence>
<dbReference type="SUPFAM" id="SSF51338">
    <property type="entry name" value="Composite domain of metallo-dependent hydrolases"/>
    <property type="match status" value="1"/>
</dbReference>
<feature type="domain" description="Amidohydrolase 3" evidence="1">
    <location>
        <begin position="428"/>
        <end position="517"/>
    </location>
</feature>
<gene>
    <name evidence="2" type="ordered locus">BN4_11190</name>
</gene>
<dbReference type="InterPro" id="IPR032466">
    <property type="entry name" value="Metal_Hydrolase"/>
</dbReference>
<dbReference type="InterPro" id="IPR023100">
    <property type="entry name" value="D-aminoacylase_insert_dom_sf"/>
</dbReference>
<dbReference type="InterPro" id="IPR050378">
    <property type="entry name" value="Metallo-dep_Hydrolases_sf"/>
</dbReference>
<dbReference type="InterPro" id="IPR013108">
    <property type="entry name" value="Amidohydro_3"/>
</dbReference>
<dbReference type="RefSeq" id="WP_015414475.1">
    <property type="nucleotide sequence ID" value="NC_020409.1"/>
</dbReference>
<accession>M1WRQ2</accession>
<dbReference type="GO" id="GO:0005829">
    <property type="term" value="C:cytosol"/>
    <property type="evidence" value="ECO:0007669"/>
    <property type="project" value="TreeGrafter"/>
</dbReference>
<dbReference type="GO" id="GO:0016811">
    <property type="term" value="F:hydrolase activity, acting on carbon-nitrogen (but not peptide) bonds, in linear amides"/>
    <property type="evidence" value="ECO:0007669"/>
    <property type="project" value="InterPro"/>
</dbReference>
<keyword evidence="3" id="KW-1185">Reference proteome</keyword>
<reference evidence="2 3" key="1">
    <citation type="journal article" date="2013" name="PLoS ONE">
        <title>The first genomic and proteomic characterization of a deep-sea sulfate reducer: insights into the piezophilic lifestyle of Desulfovibrio piezophilus.</title>
        <authorList>
            <person name="Pradel N."/>
            <person name="Ji B."/>
            <person name="Gimenez G."/>
            <person name="Talla E."/>
            <person name="Lenoble P."/>
            <person name="Garel M."/>
            <person name="Tamburini C."/>
            <person name="Fourquet P."/>
            <person name="Lebrun R."/>
            <person name="Bertin P."/>
            <person name="Denis Y."/>
            <person name="Pophillat M."/>
            <person name="Barbe V."/>
            <person name="Ollivier B."/>
            <person name="Dolla A."/>
        </authorList>
    </citation>
    <scope>NUCLEOTIDE SEQUENCE [LARGE SCALE GENOMIC DNA]</scope>
    <source>
        <strain evidence="3">DSM 10523 / SB164P1</strain>
    </source>
</reference>
<evidence type="ECO:0000313" key="3">
    <source>
        <dbReference type="Proteomes" id="UP000011724"/>
    </source>
</evidence>